<feature type="region of interest" description="Disordered" evidence="1">
    <location>
        <begin position="87"/>
        <end position="116"/>
    </location>
</feature>
<dbReference type="InterPro" id="IPR003892">
    <property type="entry name" value="CUE"/>
</dbReference>
<evidence type="ECO:0000313" key="4">
    <source>
        <dbReference type="Proteomes" id="UP000283530"/>
    </source>
</evidence>
<evidence type="ECO:0000256" key="1">
    <source>
        <dbReference type="SAM" id="MobiDB-lite"/>
    </source>
</evidence>
<feature type="compositionally biased region" description="Polar residues" evidence="1">
    <location>
        <begin position="95"/>
        <end position="116"/>
    </location>
</feature>
<keyword evidence="4" id="KW-1185">Reference proteome</keyword>
<evidence type="ECO:0000259" key="2">
    <source>
        <dbReference type="PROSITE" id="PS51140"/>
    </source>
</evidence>
<dbReference type="CDD" id="cd14279">
    <property type="entry name" value="CUE"/>
    <property type="match status" value="1"/>
</dbReference>
<dbReference type="PANTHER" id="PTHR48459">
    <property type="entry name" value="CUE DOMAIN-CONTAINING PROTEIN"/>
    <property type="match status" value="1"/>
</dbReference>
<accession>A0A443PSH2</accession>
<comment type="caution">
    <text evidence="3">The sequence shown here is derived from an EMBL/GenBank/DDBJ whole genome shotgun (WGS) entry which is preliminary data.</text>
</comment>
<dbReference type="AlphaFoldDB" id="A0A443PSH2"/>
<dbReference type="EMBL" id="QPKB01000010">
    <property type="protein sequence ID" value="RWR93706.1"/>
    <property type="molecule type" value="Genomic_DNA"/>
</dbReference>
<dbReference type="GO" id="GO:0043130">
    <property type="term" value="F:ubiquitin binding"/>
    <property type="evidence" value="ECO:0007669"/>
    <property type="project" value="InterPro"/>
</dbReference>
<protein>
    <submittedName>
        <fullName evidence="3">Nuclear mitotic apparatus protein 1-like protein isoform X1</fullName>
    </submittedName>
</protein>
<evidence type="ECO:0000313" key="3">
    <source>
        <dbReference type="EMBL" id="RWR93706.1"/>
    </source>
</evidence>
<feature type="domain" description="CUE" evidence="2">
    <location>
        <begin position="2"/>
        <end position="45"/>
    </location>
</feature>
<gene>
    <name evidence="3" type="ORF">CKAN_02297400</name>
</gene>
<dbReference type="PANTHER" id="PTHR48459:SF1">
    <property type="entry name" value="CUE DOMAIN-CONTAINING PROTEIN"/>
    <property type="match status" value="1"/>
</dbReference>
<name>A0A443PSH2_9MAGN</name>
<organism evidence="3 4">
    <name type="scientific">Cinnamomum micranthum f. kanehirae</name>
    <dbReference type="NCBI Taxonomy" id="337451"/>
    <lineage>
        <taxon>Eukaryota</taxon>
        <taxon>Viridiplantae</taxon>
        <taxon>Streptophyta</taxon>
        <taxon>Embryophyta</taxon>
        <taxon>Tracheophyta</taxon>
        <taxon>Spermatophyta</taxon>
        <taxon>Magnoliopsida</taxon>
        <taxon>Magnoliidae</taxon>
        <taxon>Laurales</taxon>
        <taxon>Lauraceae</taxon>
        <taxon>Cinnamomum</taxon>
    </lineage>
</organism>
<dbReference type="Proteomes" id="UP000283530">
    <property type="component" value="Unassembled WGS sequence"/>
</dbReference>
<dbReference type="PROSITE" id="PS51140">
    <property type="entry name" value="CUE"/>
    <property type="match status" value="1"/>
</dbReference>
<proteinExistence type="predicted"/>
<reference evidence="3 4" key="1">
    <citation type="journal article" date="2019" name="Nat. Plants">
        <title>Stout camphor tree genome fills gaps in understanding of flowering plant genome evolution.</title>
        <authorList>
            <person name="Chaw S.M."/>
            <person name="Liu Y.C."/>
            <person name="Wu Y.W."/>
            <person name="Wang H.Y."/>
            <person name="Lin C.I."/>
            <person name="Wu C.S."/>
            <person name="Ke H.M."/>
            <person name="Chang L.Y."/>
            <person name="Hsu C.Y."/>
            <person name="Yang H.T."/>
            <person name="Sudianto E."/>
            <person name="Hsu M.H."/>
            <person name="Wu K.P."/>
            <person name="Wang L.N."/>
            <person name="Leebens-Mack J.H."/>
            <person name="Tsai I.J."/>
        </authorList>
    </citation>
    <scope>NUCLEOTIDE SEQUENCE [LARGE SCALE GENOMIC DNA]</scope>
    <source>
        <strain evidence="4">cv. Chaw 1501</strain>
        <tissue evidence="3">Young leaves</tissue>
    </source>
</reference>
<sequence>MDCKLVFQSLLEIFPQVDARILKAVSIEHSNDVDAAAESVLFDVLPNICSLEEVLLTTGDNQVQYASISGVKIEESNSLLKHQLVGKETNAGPPSDSSSVARDNVPGTGNSSDPLCAKSTSLDEPCNGCSAFGVHVENDHDRLSVDTALEELTSSTNHGEIVGLNHVSHAAPSLSFEDPIITRSYQNSVCSKIQESQREVSYCSASAACGGDHRDHLCLDVSPLNQKTTLQNFKCLLDEVNQDSLEHGAMDQMDLNSSVSKCQERGSKGLLESDAEHLVIDNKVAGVDESLLTTIATQSDQVVSIDFLDEFITDAKSNKKILVSAMESLRSMVKEVEIQEKAAEHAKKEALTGGLDVLSKVDDLRQMLQHAKKTNEMHAGEVYGEKSILATEAWELQSRILKLSDQGDESLLSMDEMRQNLGARLAVAEAERAAAEQGKLDKEEFARKALAEQTVIMDKVVQESKKLQQEADDNTKLREFLVDCGRTVDILQGETAVICEDVKFLKERIAGHLPVGKSLVLGRMNGIGILASSSRLSCQVLEQSG</sequence>
<dbReference type="OrthoDB" id="620544at2759"/>